<dbReference type="InterPro" id="IPR003783">
    <property type="entry name" value="Regulatory_RecX"/>
</dbReference>
<accession>A0A5C8HNR0</accession>
<name>A0A5C8HNR0_9MICO</name>
<dbReference type="HAMAP" id="MF_01114">
    <property type="entry name" value="RecX"/>
    <property type="match status" value="1"/>
</dbReference>
<comment type="function">
    <text evidence="5">Modulates RecA activity.</text>
</comment>
<evidence type="ECO:0000256" key="1">
    <source>
        <dbReference type="ARBA" id="ARBA00004496"/>
    </source>
</evidence>
<evidence type="ECO:0000313" key="9">
    <source>
        <dbReference type="Proteomes" id="UP000321196"/>
    </source>
</evidence>
<evidence type="ECO:0000256" key="2">
    <source>
        <dbReference type="ARBA" id="ARBA00009695"/>
    </source>
</evidence>
<evidence type="ECO:0000256" key="3">
    <source>
        <dbReference type="ARBA" id="ARBA00018111"/>
    </source>
</evidence>
<comment type="similarity">
    <text evidence="2 5">Belongs to the RecX family.</text>
</comment>
<dbReference type="RefSeq" id="WP_147825793.1">
    <property type="nucleotide sequence ID" value="NZ_BAAARG010000002.1"/>
</dbReference>
<evidence type="ECO:0000256" key="4">
    <source>
        <dbReference type="ARBA" id="ARBA00022490"/>
    </source>
</evidence>
<sequence length="329" mass="35771">MNEHVNHGGEELAPVIPIFGRRFDKPASPDNAWVSEANPVHATDDEGWWVAPEAPTPPVPLSSAPSAAHADDEAGSRRRHPTSSSITLPEMGRAKKPTLMRASDLAKPADQRRPHAMPEASERQDAQSPGEPMSDDVARRAEFPAAATARSRPRLRVVQSADDEVPEASPEEQREQAETALLKKLRGKGLSISEARSYLRGLGFGDDVQNDVVEACVARRYLDDAVLAEQIVYAGSTRKGQGRRAIAMALSARGIDREIITAAMAGLEDDDDERALEYARSRATALSRLQPDVALRRLLGQLARRGFAGTVAREAAQQALREVSGPRFR</sequence>
<comment type="caution">
    <text evidence="8">The sequence shown here is derived from an EMBL/GenBank/DDBJ whole genome shotgun (WGS) entry which is preliminary data.</text>
</comment>
<evidence type="ECO:0000259" key="7">
    <source>
        <dbReference type="Pfam" id="PF02631"/>
    </source>
</evidence>
<dbReference type="InterPro" id="IPR053924">
    <property type="entry name" value="RecX_HTH_2nd"/>
</dbReference>
<organism evidence="8 9">
    <name type="scientific">Microbacterium mitrae</name>
    <dbReference type="NCBI Taxonomy" id="664640"/>
    <lineage>
        <taxon>Bacteria</taxon>
        <taxon>Bacillati</taxon>
        <taxon>Actinomycetota</taxon>
        <taxon>Actinomycetes</taxon>
        <taxon>Micrococcales</taxon>
        <taxon>Microbacteriaceae</taxon>
        <taxon>Microbacterium</taxon>
    </lineage>
</organism>
<gene>
    <name evidence="5" type="primary">recX</name>
    <name evidence="8" type="ORF">FVP60_08290</name>
</gene>
<keyword evidence="9" id="KW-1185">Reference proteome</keyword>
<dbReference type="Pfam" id="PF02631">
    <property type="entry name" value="RecX_HTH2"/>
    <property type="match status" value="1"/>
</dbReference>
<dbReference type="AlphaFoldDB" id="A0A5C8HNR0"/>
<comment type="subcellular location">
    <subcellularLocation>
        <location evidence="1 5">Cytoplasm</location>
    </subcellularLocation>
</comment>
<feature type="compositionally biased region" description="Acidic residues" evidence="6">
    <location>
        <begin position="161"/>
        <end position="170"/>
    </location>
</feature>
<protein>
    <recommendedName>
        <fullName evidence="3 5">Regulatory protein RecX</fullName>
    </recommendedName>
</protein>
<dbReference type="Gene3D" id="1.10.10.10">
    <property type="entry name" value="Winged helix-like DNA-binding domain superfamily/Winged helix DNA-binding domain"/>
    <property type="match status" value="1"/>
</dbReference>
<dbReference type="GO" id="GO:0005737">
    <property type="term" value="C:cytoplasm"/>
    <property type="evidence" value="ECO:0007669"/>
    <property type="project" value="UniProtKB-SubCell"/>
</dbReference>
<keyword evidence="4 5" id="KW-0963">Cytoplasm</keyword>
<feature type="region of interest" description="Disordered" evidence="6">
    <location>
        <begin position="44"/>
        <end position="175"/>
    </location>
</feature>
<feature type="domain" description="RecX second three-helical" evidence="7">
    <location>
        <begin position="223"/>
        <end position="264"/>
    </location>
</feature>
<dbReference type="OrthoDB" id="5244465at2"/>
<evidence type="ECO:0000256" key="5">
    <source>
        <dbReference type="HAMAP-Rule" id="MF_01114"/>
    </source>
</evidence>
<evidence type="ECO:0000256" key="6">
    <source>
        <dbReference type="SAM" id="MobiDB-lite"/>
    </source>
</evidence>
<dbReference type="InterPro" id="IPR036388">
    <property type="entry name" value="WH-like_DNA-bd_sf"/>
</dbReference>
<dbReference type="EMBL" id="VRSW01000002">
    <property type="protein sequence ID" value="TXK04659.1"/>
    <property type="molecule type" value="Genomic_DNA"/>
</dbReference>
<dbReference type="GO" id="GO:0006282">
    <property type="term" value="P:regulation of DNA repair"/>
    <property type="evidence" value="ECO:0007669"/>
    <property type="project" value="UniProtKB-UniRule"/>
</dbReference>
<proteinExistence type="inferred from homology"/>
<dbReference type="PANTHER" id="PTHR33602">
    <property type="entry name" value="REGULATORY PROTEIN RECX FAMILY PROTEIN"/>
    <property type="match status" value="1"/>
</dbReference>
<dbReference type="PANTHER" id="PTHR33602:SF1">
    <property type="entry name" value="REGULATORY PROTEIN RECX FAMILY PROTEIN"/>
    <property type="match status" value="1"/>
</dbReference>
<reference evidence="8 9" key="1">
    <citation type="submission" date="2019-08" db="EMBL/GenBank/DDBJ databases">
        <authorList>
            <person name="Dong K."/>
        </authorList>
    </citation>
    <scope>NUCLEOTIDE SEQUENCE [LARGE SCALE GENOMIC DNA]</scope>
    <source>
        <strain evidence="8 9">M4-8</strain>
    </source>
</reference>
<evidence type="ECO:0000313" key="8">
    <source>
        <dbReference type="EMBL" id="TXK04659.1"/>
    </source>
</evidence>
<dbReference type="Proteomes" id="UP000321196">
    <property type="component" value="Unassembled WGS sequence"/>
</dbReference>